<feature type="transmembrane region" description="Helical" evidence="1">
    <location>
        <begin position="257"/>
        <end position="277"/>
    </location>
</feature>
<reference evidence="2" key="2">
    <citation type="submission" date="2021-04" db="EMBL/GenBank/DDBJ databases">
        <authorList>
            <person name="Gilroy R."/>
        </authorList>
    </citation>
    <scope>NUCLEOTIDE SEQUENCE</scope>
    <source>
        <strain evidence="2">CHK180-15479</strain>
    </source>
</reference>
<keyword evidence="1" id="KW-1133">Transmembrane helix</keyword>
<comment type="caution">
    <text evidence="2">The sequence shown here is derived from an EMBL/GenBank/DDBJ whole genome shotgun (WGS) entry which is preliminary data.</text>
</comment>
<proteinExistence type="predicted"/>
<evidence type="ECO:0000256" key="1">
    <source>
        <dbReference type="SAM" id="Phobius"/>
    </source>
</evidence>
<dbReference type="Proteomes" id="UP000823910">
    <property type="component" value="Unassembled WGS sequence"/>
</dbReference>
<name>A0A9D2N0L5_9FIRM</name>
<organism evidence="2 3">
    <name type="scientific">Candidatus Enterocloster excrementipullorum</name>
    <dbReference type="NCBI Taxonomy" id="2838559"/>
    <lineage>
        <taxon>Bacteria</taxon>
        <taxon>Bacillati</taxon>
        <taxon>Bacillota</taxon>
        <taxon>Clostridia</taxon>
        <taxon>Lachnospirales</taxon>
        <taxon>Lachnospiraceae</taxon>
        <taxon>Enterocloster</taxon>
    </lineage>
</organism>
<feature type="transmembrane region" description="Helical" evidence="1">
    <location>
        <begin position="230"/>
        <end position="251"/>
    </location>
</feature>
<gene>
    <name evidence="2" type="ORF">H9704_11840</name>
</gene>
<feature type="transmembrane region" description="Helical" evidence="1">
    <location>
        <begin position="73"/>
        <end position="93"/>
    </location>
</feature>
<evidence type="ECO:0000313" key="2">
    <source>
        <dbReference type="EMBL" id="HJC06824.1"/>
    </source>
</evidence>
<evidence type="ECO:0000313" key="3">
    <source>
        <dbReference type="Proteomes" id="UP000823910"/>
    </source>
</evidence>
<sequence length="354" mass="39892">MVITENDLKKDYGFKDGLPVQDAVIQQFLIVIQDLPRHGGILQLIIKRAAPALLMVLFLACFVSGLYKGFHQALLMFLAILAFTYISQSLPGIRQIWNSSGIKYDFRRRSGHFLLCTGVCTQKNIEARKLAPSIYSARVRLSSGKYLDTVPFAKSHWDEIPAGGRVFVVAANEGSSFCFFGLPQPVLQISSVKGQEDAPIRTTALRPIGPEDRPKILAAEKERIQIRRQLYLKNQLLFTGIAAAFLIFQLFRLNANGIMLGFFMLLACCAIHISNYAQDRSWQKALRGKKELFCADAAAHPCQDGKRAAVAFKNVENRVLFTSRLRDDVCWFREGDRALLVYYNPQKPTAYKIH</sequence>
<protein>
    <submittedName>
        <fullName evidence="2">Uncharacterized protein</fullName>
    </submittedName>
</protein>
<reference evidence="2" key="1">
    <citation type="journal article" date="2021" name="PeerJ">
        <title>Extensive microbial diversity within the chicken gut microbiome revealed by metagenomics and culture.</title>
        <authorList>
            <person name="Gilroy R."/>
            <person name="Ravi A."/>
            <person name="Getino M."/>
            <person name="Pursley I."/>
            <person name="Horton D.L."/>
            <person name="Alikhan N.F."/>
            <person name="Baker D."/>
            <person name="Gharbi K."/>
            <person name="Hall N."/>
            <person name="Watson M."/>
            <person name="Adriaenssens E.M."/>
            <person name="Foster-Nyarko E."/>
            <person name="Jarju S."/>
            <person name="Secka A."/>
            <person name="Antonio M."/>
            <person name="Oren A."/>
            <person name="Chaudhuri R.R."/>
            <person name="La Ragione R."/>
            <person name="Hildebrand F."/>
            <person name="Pallen M.J."/>
        </authorList>
    </citation>
    <scope>NUCLEOTIDE SEQUENCE</scope>
    <source>
        <strain evidence="2">CHK180-15479</strain>
    </source>
</reference>
<dbReference type="AlphaFoldDB" id="A0A9D2N0L5"/>
<dbReference type="EMBL" id="DWWT01000062">
    <property type="protein sequence ID" value="HJC06824.1"/>
    <property type="molecule type" value="Genomic_DNA"/>
</dbReference>
<keyword evidence="1" id="KW-0472">Membrane</keyword>
<keyword evidence="1" id="KW-0812">Transmembrane</keyword>
<feature type="transmembrane region" description="Helical" evidence="1">
    <location>
        <begin position="49"/>
        <end position="67"/>
    </location>
</feature>
<accession>A0A9D2N0L5</accession>